<gene>
    <name evidence="1" type="ORF">SAMN05878482_103111</name>
</gene>
<protein>
    <submittedName>
        <fullName evidence="1">Uncharacterized protein</fullName>
    </submittedName>
</protein>
<organism evidence="1 2">
    <name type="scientific">Peribacillus simplex</name>
    <dbReference type="NCBI Taxonomy" id="1478"/>
    <lineage>
        <taxon>Bacteria</taxon>
        <taxon>Bacillati</taxon>
        <taxon>Bacillota</taxon>
        <taxon>Bacilli</taxon>
        <taxon>Bacillales</taxon>
        <taxon>Bacillaceae</taxon>
        <taxon>Peribacillus</taxon>
    </lineage>
</organism>
<dbReference type="EMBL" id="FTMX01000003">
    <property type="protein sequence ID" value="SIR24613.1"/>
    <property type="molecule type" value="Genomic_DNA"/>
</dbReference>
<proteinExistence type="predicted"/>
<comment type="caution">
    <text evidence="1">The sequence shown here is derived from an EMBL/GenBank/DDBJ whole genome shotgun (WGS) entry which is preliminary data.</text>
</comment>
<dbReference type="AlphaFoldDB" id="A0A9X8WKH1"/>
<dbReference type="RefSeq" id="WP_076368125.1">
    <property type="nucleotide sequence ID" value="NZ_FTMX01000003.1"/>
</dbReference>
<name>A0A9X8WKH1_9BACI</name>
<sequence>MVAEGDLKQDEYEKLIKSTIKLDLSTPVDLYHDYVTYVHQELKNLVASHQGLDKSPQSPDVAIRKQAEAVLDEKVKKLLNSGVTIHTALDTNCKHSQRL</sequence>
<evidence type="ECO:0000313" key="1">
    <source>
        <dbReference type="EMBL" id="SIR24613.1"/>
    </source>
</evidence>
<dbReference type="Proteomes" id="UP000185829">
    <property type="component" value="Unassembled WGS sequence"/>
</dbReference>
<accession>A0A9X8WKH1</accession>
<evidence type="ECO:0000313" key="2">
    <source>
        <dbReference type="Proteomes" id="UP000185829"/>
    </source>
</evidence>
<reference evidence="1 2" key="1">
    <citation type="submission" date="2017-01" db="EMBL/GenBank/DDBJ databases">
        <authorList>
            <person name="Varghese N."/>
            <person name="Submissions S."/>
        </authorList>
    </citation>
    <scope>NUCLEOTIDE SEQUENCE [LARGE SCALE GENOMIC DNA]</scope>
    <source>
        <strain evidence="1 2">RUG2-6</strain>
    </source>
</reference>